<feature type="transmembrane region" description="Helical" evidence="6">
    <location>
        <begin position="81"/>
        <end position="106"/>
    </location>
</feature>
<feature type="transmembrane region" description="Helical" evidence="6">
    <location>
        <begin position="12"/>
        <end position="35"/>
    </location>
</feature>
<evidence type="ECO:0000256" key="3">
    <source>
        <dbReference type="ARBA" id="ARBA00022692"/>
    </source>
</evidence>
<evidence type="ECO:0000256" key="1">
    <source>
        <dbReference type="ARBA" id="ARBA00004141"/>
    </source>
</evidence>
<keyword evidence="3 6" id="KW-0812">Transmembrane</keyword>
<dbReference type="PANTHER" id="PTHR38459">
    <property type="entry name" value="PROPHAGE BACTOPRENOL-LINKED GLUCOSE TRANSLOCASE HOMOLOG"/>
    <property type="match status" value="1"/>
</dbReference>
<feature type="transmembrane region" description="Helical" evidence="6">
    <location>
        <begin position="112"/>
        <end position="133"/>
    </location>
</feature>
<comment type="caution">
    <text evidence="8">The sequence shown here is derived from an EMBL/GenBank/DDBJ whole genome shotgun (WGS) entry which is preliminary data.</text>
</comment>
<keyword evidence="4 6" id="KW-1133">Transmembrane helix</keyword>
<dbReference type="RefSeq" id="WP_125576106.1">
    <property type="nucleotide sequence ID" value="NZ_JBHTOF010000020.1"/>
</dbReference>
<evidence type="ECO:0000256" key="5">
    <source>
        <dbReference type="ARBA" id="ARBA00023136"/>
    </source>
</evidence>
<proteinExistence type="inferred from homology"/>
<protein>
    <submittedName>
        <fullName evidence="8">GtrA family protein</fullName>
    </submittedName>
</protein>
<keyword evidence="9" id="KW-1185">Reference proteome</keyword>
<evidence type="ECO:0000256" key="6">
    <source>
        <dbReference type="SAM" id="Phobius"/>
    </source>
</evidence>
<comment type="subcellular location">
    <subcellularLocation>
        <location evidence="1">Membrane</location>
        <topology evidence="1">Multi-pass membrane protein</topology>
    </subcellularLocation>
</comment>
<dbReference type="PANTHER" id="PTHR38459:SF5">
    <property type="entry name" value="CELL WALL TEICHOIC ACID GLYCOSYLATION PROTEIN GTCA"/>
    <property type="match status" value="1"/>
</dbReference>
<evidence type="ECO:0000313" key="9">
    <source>
        <dbReference type="Proteomes" id="UP001597244"/>
    </source>
</evidence>
<gene>
    <name evidence="8" type="ORF">ACFQ4L_02110</name>
</gene>
<dbReference type="Pfam" id="PF04138">
    <property type="entry name" value="GtrA_DPMS_TM"/>
    <property type="match status" value="1"/>
</dbReference>
<dbReference type="EMBL" id="JBHTOF010000020">
    <property type="protein sequence ID" value="MFD1464888.1"/>
    <property type="molecule type" value="Genomic_DNA"/>
</dbReference>
<dbReference type="InterPro" id="IPR007267">
    <property type="entry name" value="GtrA_DPMS_TM"/>
</dbReference>
<keyword evidence="5 6" id="KW-0472">Membrane</keyword>
<reference evidence="9" key="1">
    <citation type="journal article" date="2019" name="Int. J. Syst. Evol. Microbiol.">
        <title>The Global Catalogue of Microorganisms (GCM) 10K type strain sequencing project: providing services to taxonomists for standard genome sequencing and annotation.</title>
        <authorList>
            <consortium name="The Broad Institute Genomics Platform"/>
            <consortium name="The Broad Institute Genome Sequencing Center for Infectious Disease"/>
            <person name="Wu L."/>
            <person name="Ma J."/>
        </authorList>
    </citation>
    <scope>NUCLEOTIDE SEQUENCE [LARGE SCALE GENOMIC DNA]</scope>
    <source>
        <strain evidence="9">CCM 8951</strain>
    </source>
</reference>
<dbReference type="Proteomes" id="UP001597244">
    <property type="component" value="Unassembled WGS sequence"/>
</dbReference>
<dbReference type="InterPro" id="IPR051401">
    <property type="entry name" value="GtrA_CellWall_Glycosyl"/>
</dbReference>
<evidence type="ECO:0000256" key="4">
    <source>
        <dbReference type="ARBA" id="ARBA00022989"/>
    </source>
</evidence>
<evidence type="ECO:0000313" key="8">
    <source>
        <dbReference type="EMBL" id="MFD1464888.1"/>
    </source>
</evidence>
<feature type="transmembrane region" description="Helical" evidence="6">
    <location>
        <begin position="41"/>
        <end position="60"/>
    </location>
</feature>
<accession>A0ABW4DLW3</accession>
<evidence type="ECO:0000259" key="7">
    <source>
        <dbReference type="Pfam" id="PF04138"/>
    </source>
</evidence>
<comment type="similarity">
    <text evidence="2">Belongs to the GtrA family.</text>
</comment>
<evidence type="ECO:0000256" key="2">
    <source>
        <dbReference type="ARBA" id="ARBA00009399"/>
    </source>
</evidence>
<sequence>MAKIHAFIRNHFDFLTYTVFGFLASLINIFTFMGVQNFFHAHYMVANTIAWLVSVIFGFFTNKSFVFKSKYSTGYALITELIAFLFFRGISLLADSFIMFGCISILSMTSLWAKIVDQILVGILNYVTTRYIFSRDQREMFQRLRSRRTRRKKDDVER</sequence>
<name>A0ABW4DLW3_9LACO</name>
<feature type="domain" description="GtrA/DPMS transmembrane" evidence="7">
    <location>
        <begin position="17"/>
        <end position="132"/>
    </location>
</feature>
<organism evidence="8 9">
    <name type="scientific">Lapidilactobacillus mulanensis</name>
    <dbReference type="NCBI Taxonomy" id="2485999"/>
    <lineage>
        <taxon>Bacteria</taxon>
        <taxon>Bacillati</taxon>
        <taxon>Bacillota</taxon>
        <taxon>Bacilli</taxon>
        <taxon>Lactobacillales</taxon>
        <taxon>Lactobacillaceae</taxon>
        <taxon>Lapidilactobacillus</taxon>
    </lineage>
</organism>